<dbReference type="GO" id="GO:0140664">
    <property type="term" value="F:ATP-dependent DNA damage sensor activity"/>
    <property type="evidence" value="ECO:0007669"/>
    <property type="project" value="InterPro"/>
</dbReference>
<comment type="function">
    <text evidence="11">Plays a role in repairing double-strand DNA breaks, probably involving stabilizing or processing branched DNA or blocked replication forks.</text>
</comment>
<dbReference type="SMART" id="SM00382">
    <property type="entry name" value="AAA"/>
    <property type="match status" value="1"/>
</dbReference>
<dbReference type="SUPFAM" id="SSF54211">
    <property type="entry name" value="Ribosomal protein S5 domain 2-like"/>
    <property type="match status" value="1"/>
</dbReference>
<keyword evidence="9 11" id="KW-0238">DNA-binding</keyword>
<evidence type="ECO:0000313" key="15">
    <source>
        <dbReference type="EMBL" id="PIW65931.1"/>
    </source>
</evidence>
<dbReference type="GO" id="GO:0005524">
    <property type="term" value="F:ATP binding"/>
    <property type="evidence" value="ECO:0007669"/>
    <property type="project" value="UniProtKB-UniRule"/>
</dbReference>
<dbReference type="SUPFAM" id="SSF52540">
    <property type="entry name" value="P-loop containing nucleoside triphosphate hydrolases"/>
    <property type="match status" value="1"/>
</dbReference>
<evidence type="ECO:0000256" key="13">
    <source>
        <dbReference type="RuleBase" id="RU003555"/>
    </source>
</evidence>
<keyword evidence="1 11" id="KW-0479">Metal-binding</keyword>
<evidence type="ECO:0000256" key="9">
    <source>
        <dbReference type="ARBA" id="ARBA00023125"/>
    </source>
</evidence>
<evidence type="ECO:0000256" key="8">
    <source>
        <dbReference type="ARBA" id="ARBA00023016"/>
    </source>
</evidence>
<evidence type="ECO:0000256" key="1">
    <source>
        <dbReference type="ARBA" id="ARBA00022723"/>
    </source>
</evidence>
<dbReference type="Gene3D" id="3.30.230.10">
    <property type="match status" value="1"/>
</dbReference>
<evidence type="ECO:0000256" key="4">
    <source>
        <dbReference type="ARBA" id="ARBA00022771"/>
    </source>
</evidence>
<evidence type="ECO:0000256" key="3">
    <source>
        <dbReference type="ARBA" id="ARBA00022763"/>
    </source>
</evidence>
<keyword evidence="5" id="KW-0378">Hydrolase</keyword>
<dbReference type="PRINTS" id="PR01874">
    <property type="entry name" value="DNAREPAIRADA"/>
</dbReference>
<evidence type="ECO:0000313" key="16">
    <source>
        <dbReference type="Proteomes" id="UP000231267"/>
    </source>
</evidence>
<comment type="caution">
    <text evidence="15">The sequence shown here is derived from an EMBL/GenBank/DDBJ whole genome shotgun (WGS) entry which is preliminary data.</text>
</comment>
<gene>
    <name evidence="11" type="primary">radA</name>
    <name evidence="15" type="ORF">COW11_06030</name>
</gene>
<comment type="function">
    <text evidence="13">DNA-dependent ATPase involved in processing of recombination intermediates, plays a role in repairing DNA breaks. Stimulates the branch migration of RecA-mediated strand transfer reactions, allowing the 3' invading strand to extend heteroduplex DNA faster. Binds ssDNA in the presence of ADP but not other nucleotides, has ATPase activity that is stimulated by ssDNA and various branched DNA structures, but inhibited by SSB. Does not have RecA's homology-searching function.</text>
</comment>
<dbReference type="PANTHER" id="PTHR32472">
    <property type="entry name" value="DNA REPAIR PROTEIN RADA"/>
    <property type="match status" value="1"/>
</dbReference>
<evidence type="ECO:0000256" key="12">
    <source>
        <dbReference type="NCBIfam" id="TIGR00416"/>
    </source>
</evidence>
<dbReference type="GO" id="GO:0000725">
    <property type="term" value="P:recombinational repair"/>
    <property type="evidence" value="ECO:0007669"/>
    <property type="project" value="UniProtKB-UniRule"/>
</dbReference>
<evidence type="ECO:0000256" key="2">
    <source>
        <dbReference type="ARBA" id="ARBA00022741"/>
    </source>
</evidence>
<feature type="short sequence motif" description="RadA KNRFG motif" evidence="11">
    <location>
        <begin position="243"/>
        <end position="247"/>
    </location>
</feature>
<dbReference type="InterPro" id="IPR020568">
    <property type="entry name" value="Ribosomal_Su5_D2-typ_SF"/>
</dbReference>
<dbReference type="CDD" id="cd01121">
    <property type="entry name" value="RadA_SMS_N"/>
    <property type="match status" value="1"/>
</dbReference>
<comment type="similarity">
    <text evidence="11 13">Belongs to the RecA family. RadA subfamily.</text>
</comment>
<name>A0A2J0LDJ4_9BACT</name>
<evidence type="ECO:0000256" key="6">
    <source>
        <dbReference type="ARBA" id="ARBA00022833"/>
    </source>
</evidence>
<dbReference type="InterPro" id="IPR004504">
    <property type="entry name" value="DNA_repair_RadA"/>
</dbReference>
<keyword evidence="2 11" id="KW-0547">Nucleotide-binding</keyword>
<sequence length="445" mass="47886">MKTSTIYVCQSCGYQSSKWLGRCPECEKWNSLVEETDSPVLALSGEISLLNAVDADEAIRITTGIDEFDRILGGGIVPGSVTLIGGDPGIGKSTLLLQVCDRLSVSGKKVLYVSGEESAKQAKLRANRLGTASKELYILNQTNVELIKEHIDKLKPDILVVDSVQVVYSSQITSAPGSVSQVRHCAGFLNVVAKNNEIALFLIGHVTKDGSIAGPRVLEHLVDTVLYFEGDRFTSFRILRSIKNRFGSTNEIAIFEMLITGLSAVENPSLMLLSQRPKNISGSVVVASVEGTRPLLVEIQALTSPVNFGYPSRRSTGIDSNKMSLLIAVLEKRLGFNLSNFDVFTNVVGGLKITEPAVDLGVVAAIASSFKEKIVCPDCVVIGEVGLGAEVRRVNQIQIRVNEAEKLGFKKCVLPKANLKELKAGAKIELAGAGDIQEALGFILK</sequence>
<dbReference type="InterPro" id="IPR041166">
    <property type="entry name" value="Rubredoxin_2"/>
</dbReference>
<dbReference type="Gene3D" id="3.40.50.300">
    <property type="entry name" value="P-loop containing nucleotide triphosphate hydrolases"/>
    <property type="match status" value="1"/>
</dbReference>
<accession>A0A2J0LDJ4</accession>
<evidence type="ECO:0000256" key="11">
    <source>
        <dbReference type="HAMAP-Rule" id="MF_01498"/>
    </source>
</evidence>
<dbReference type="GO" id="GO:0005829">
    <property type="term" value="C:cytosol"/>
    <property type="evidence" value="ECO:0007669"/>
    <property type="project" value="TreeGrafter"/>
</dbReference>
<organism evidence="15 16">
    <name type="scientific">Candidatus Taenaricola geysiri</name>
    <dbReference type="NCBI Taxonomy" id="1974752"/>
    <lineage>
        <taxon>Bacteria</taxon>
        <taxon>Pseudomonadati</taxon>
        <taxon>Candidatus Omnitrophota</taxon>
        <taxon>Candidatus Taenaricola</taxon>
    </lineage>
</organism>
<keyword evidence="6 13" id="KW-0862">Zinc</keyword>
<evidence type="ECO:0000256" key="5">
    <source>
        <dbReference type="ARBA" id="ARBA00022801"/>
    </source>
</evidence>
<dbReference type="GO" id="GO:0008270">
    <property type="term" value="F:zinc ion binding"/>
    <property type="evidence" value="ECO:0007669"/>
    <property type="project" value="UniProtKB-KW"/>
</dbReference>
<dbReference type="InterPro" id="IPR014721">
    <property type="entry name" value="Ribsml_uS5_D2-typ_fold_subgr"/>
</dbReference>
<evidence type="ECO:0000256" key="7">
    <source>
        <dbReference type="ARBA" id="ARBA00022840"/>
    </source>
</evidence>
<dbReference type="PROSITE" id="PS50162">
    <property type="entry name" value="RECA_2"/>
    <property type="match status" value="1"/>
</dbReference>
<evidence type="ECO:0000259" key="14">
    <source>
        <dbReference type="PROSITE" id="PS50162"/>
    </source>
</evidence>
<dbReference type="EMBL" id="PFGP01000134">
    <property type="protein sequence ID" value="PIW65931.1"/>
    <property type="molecule type" value="Genomic_DNA"/>
</dbReference>
<dbReference type="GO" id="GO:0003684">
    <property type="term" value="F:damaged DNA binding"/>
    <property type="evidence" value="ECO:0007669"/>
    <property type="project" value="InterPro"/>
</dbReference>
<keyword evidence="8 11" id="KW-0346">Stress response</keyword>
<dbReference type="Pfam" id="PF18073">
    <property type="entry name" value="Zn_ribbon_LapB"/>
    <property type="match status" value="1"/>
</dbReference>
<evidence type="ECO:0000256" key="10">
    <source>
        <dbReference type="ARBA" id="ARBA00023204"/>
    </source>
</evidence>
<feature type="binding site" evidence="11">
    <location>
        <begin position="86"/>
        <end position="93"/>
    </location>
    <ligand>
        <name>ATP</name>
        <dbReference type="ChEBI" id="CHEBI:30616"/>
    </ligand>
</feature>
<dbReference type="GO" id="GO:0016787">
    <property type="term" value="F:hydrolase activity"/>
    <property type="evidence" value="ECO:0007669"/>
    <property type="project" value="UniProtKB-KW"/>
</dbReference>
<dbReference type="FunFam" id="3.40.50.300:FF:000050">
    <property type="entry name" value="DNA repair protein RadA"/>
    <property type="match status" value="1"/>
</dbReference>
<keyword evidence="10 11" id="KW-0234">DNA repair</keyword>
<keyword evidence="7 11" id="KW-0067">ATP-binding</keyword>
<reference evidence="15 16" key="1">
    <citation type="submission" date="2017-09" db="EMBL/GenBank/DDBJ databases">
        <title>Depth-based differentiation of microbial function through sediment-hosted aquifers and enrichment of novel symbionts in the deep terrestrial subsurface.</title>
        <authorList>
            <person name="Probst A.J."/>
            <person name="Ladd B."/>
            <person name="Jarett J.K."/>
            <person name="Geller-Mcgrath D.E."/>
            <person name="Sieber C.M."/>
            <person name="Emerson J.B."/>
            <person name="Anantharaman K."/>
            <person name="Thomas B.C."/>
            <person name="Malmstrom R."/>
            <person name="Stieglmeier M."/>
            <person name="Klingl A."/>
            <person name="Woyke T."/>
            <person name="Ryan C.M."/>
            <person name="Banfield J.F."/>
        </authorList>
    </citation>
    <scope>NUCLEOTIDE SEQUENCE [LARGE SCALE GENOMIC DNA]</scope>
    <source>
        <strain evidence="15">CG12_big_fil_rev_8_21_14_0_65_43_15</strain>
    </source>
</reference>
<feature type="region of interest" description="Lon-protease-like" evidence="11">
    <location>
        <begin position="342"/>
        <end position="445"/>
    </location>
</feature>
<proteinExistence type="inferred from homology"/>
<dbReference type="InterPro" id="IPR003593">
    <property type="entry name" value="AAA+_ATPase"/>
</dbReference>
<dbReference type="InterPro" id="IPR020588">
    <property type="entry name" value="RecA_ATP-bd"/>
</dbReference>
<dbReference type="PANTHER" id="PTHR32472:SF10">
    <property type="entry name" value="DNA REPAIR PROTEIN RADA-LIKE PROTEIN"/>
    <property type="match status" value="1"/>
</dbReference>
<feature type="domain" description="RecA family profile 1" evidence="14">
    <location>
        <begin position="57"/>
        <end position="206"/>
    </location>
</feature>
<comment type="domain">
    <text evidence="11">The middle region has homology to RecA with ATPase motifs including the RadA KNRFG motif, while the C-terminus is homologous to Lon protease.</text>
</comment>
<dbReference type="Pfam" id="PF13481">
    <property type="entry name" value="AAA_25"/>
    <property type="match status" value="1"/>
</dbReference>
<protein>
    <recommendedName>
        <fullName evidence="11 12">DNA repair protein RadA</fullName>
    </recommendedName>
</protein>
<dbReference type="Proteomes" id="UP000231267">
    <property type="component" value="Unassembled WGS sequence"/>
</dbReference>
<keyword evidence="4 13" id="KW-0863">Zinc-finger</keyword>
<dbReference type="InterPro" id="IPR027417">
    <property type="entry name" value="P-loop_NTPase"/>
</dbReference>
<keyword evidence="3 11" id="KW-0227">DNA damage</keyword>
<dbReference type="NCBIfam" id="TIGR00416">
    <property type="entry name" value="sms"/>
    <property type="match status" value="1"/>
</dbReference>
<dbReference type="AlphaFoldDB" id="A0A2J0LDJ4"/>
<dbReference type="HAMAP" id="MF_01498">
    <property type="entry name" value="RadA_bact"/>
    <property type="match status" value="1"/>
</dbReference>